<dbReference type="Gene3D" id="3.40.50.720">
    <property type="entry name" value="NAD(P)-binding Rossmann-like Domain"/>
    <property type="match status" value="1"/>
</dbReference>
<comment type="similarity">
    <text evidence="1">Belongs to the short-chain dehydrogenases/reductases (SDR) family.</text>
</comment>
<dbReference type="STRING" id="229535.A0A0M8NV67"/>
<evidence type="ECO:0000256" key="1">
    <source>
        <dbReference type="ARBA" id="ARBA00006484"/>
    </source>
</evidence>
<dbReference type="InterPro" id="IPR020904">
    <property type="entry name" value="Sc_DH/Rdtase_CS"/>
</dbReference>
<dbReference type="Proteomes" id="UP000037696">
    <property type="component" value="Unassembled WGS sequence"/>
</dbReference>
<gene>
    <name evidence="4" type="ORF">ACN38_g11224</name>
</gene>
<dbReference type="PANTHER" id="PTHR24322">
    <property type="entry name" value="PKSB"/>
    <property type="match status" value="1"/>
</dbReference>
<dbReference type="EMBL" id="LHQQ01000281">
    <property type="protein sequence ID" value="KOS37977.1"/>
    <property type="molecule type" value="Genomic_DNA"/>
</dbReference>
<dbReference type="PRINTS" id="PR00081">
    <property type="entry name" value="GDHRDH"/>
</dbReference>
<accession>A0A0M8NV67</accession>
<dbReference type="InterPro" id="IPR036291">
    <property type="entry name" value="NAD(P)-bd_dom_sf"/>
</dbReference>
<protein>
    <submittedName>
        <fullName evidence="4">Uncharacterized protein</fullName>
    </submittedName>
</protein>
<evidence type="ECO:0000256" key="2">
    <source>
        <dbReference type="ARBA" id="ARBA00022857"/>
    </source>
</evidence>
<dbReference type="InterPro" id="IPR002347">
    <property type="entry name" value="SDR_fam"/>
</dbReference>
<dbReference type="SUPFAM" id="SSF51735">
    <property type="entry name" value="NAD(P)-binding Rossmann-fold domains"/>
    <property type="match status" value="1"/>
</dbReference>
<dbReference type="OrthoDB" id="10253736at2759"/>
<keyword evidence="3" id="KW-0560">Oxidoreductase</keyword>
<reference evidence="4 5" key="1">
    <citation type="submission" date="2015-08" db="EMBL/GenBank/DDBJ databases">
        <title>Genome sequencing of Penicillium nordicum.</title>
        <authorList>
            <person name="Nguyen H.D."/>
            <person name="Seifert K.A."/>
        </authorList>
    </citation>
    <scope>NUCLEOTIDE SEQUENCE [LARGE SCALE GENOMIC DNA]</scope>
    <source>
        <strain evidence="4 5">DAOMC 185683</strain>
    </source>
</reference>
<evidence type="ECO:0000313" key="5">
    <source>
        <dbReference type="Proteomes" id="UP000037696"/>
    </source>
</evidence>
<comment type="caution">
    <text evidence="4">The sequence shown here is derived from an EMBL/GenBank/DDBJ whole genome shotgun (WGS) entry which is preliminary data.</text>
</comment>
<evidence type="ECO:0000256" key="3">
    <source>
        <dbReference type="ARBA" id="ARBA00023002"/>
    </source>
</evidence>
<dbReference type="PANTHER" id="PTHR24322:SF736">
    <property type="entry name" value="RETINOL DEHYDROGENASE 10"/>
    <property type="match status" value="1"/>
</dbReference>
<name>A0A0M8NV67_9EURO</name>
<dbReference type="Pfam" id="PF00106">
    <property type="entry name" value="adh_short"/>
    <property type="match status" value="1"/>
</dbReference>
<dbReference type="PROSITE" id="PS00061">
    <property type="entry name" value="ADH_SHORT"/>
    <property type="match status" value="1"/>
</dbReference>
<dbReference type="AlphaFoldDB" id="A0A0M8NV67"/>
<keyword evidence="2" id="KW-0521">NADP</keyword>
<sequence>MAPDLQALLSHYAPRLSVPVWNIVPSLSLLWGIYQINRRLSRRALNNGVSATFDWEKEIVLVTGGSDGIGAATVQKLAERGTTIIVLDIRPLTYDAPKCVHFYRCDVTNRTELESIAETIRQEIGAPSCVVANAGICRGKPLLQATQKDIELTFSVNNLGLIWTVQTFLPSMVAQNHGHFLILASQTAHLATAGVVDYAATKAAALAIYEGLQTELRHIYQAPAVRMSCLSPSAVQTKMFRGIQMPDSVPLLQPDDVGSVVAEILWSGRAQNRMTPAAAYISPLTRALPDWIRVTLQDFGKDVMSALSPHQPMEEVE</sequence>
<keyword evidence="5" id="KW-1185">Reference proteome</keyword>
<organism evidence="4 5">
    <name type="scientific">Penicillium nordicum</name>
    <dbReference type="NCBI Taxonomy" id="229535"/>
    <lineage>
        <taxon>Eukaryota</taxon>
        <taxon>Fungi</taxon>
        <taxon>Dikarya</taxon>
        <taxon>Ascomycota</taxon>
        <taxon>Pezizomycotina</taxon>
        <taxon>Eurotiomycetes</taxon>
        <taxon>Eurotiomycetidae</taxon>
        <taxon>Eurotiales</taxon>
        <taxon>Aspergillaceae</taxon>
        <taxon>Penicillium</taxon>
    </lineage>
</organism>
<proteinExistence type="inferred from homology"/>
<dbReference type="GO" id="GO:0016616">
    <property type="term" value="F:oxidoreductase activity, acting on the CH-OH group of donors, NAD or NADP as acceptor"/>
    <property type="evidence" value="ECO:0007669"/>
    <property type="project" value="TreeGrafter"/>
</dbReference>
<evidence type="ECO:0000313" key="4">
    <source>
        <dbReference type="EMBL" id="KOS37977.1"/>
    </source>
</evidence>